<gene>
    <name evidence="2" type="ORF">SFRICE_005874</name>
</gene>
<sequence length="113" mass="13059">MYNERPFNPYLTSHNSRLHVTTEIFFFLKNRKKPSIILCPTRESNPRPLIRQSHFRPLDQPDGSPDGKQSPPPMDTQNVRSVTGVAGILGVRNLRGITGFGDRDWEEWERGKR</sequence>
<evidence type="ECO:0000313" key="2">
    <source>
        <dbReference type="EMBL" id="SOQ49953.1"/>
    </source>
</evidence>
<reference evidence="2" key="1">
    <citation type="submission" date="2016-07" db="EMBL/GenBank/DDBJ databases">
        <authorList>
            <person name="Bretaudeau A."/>
        </authorList>
    </citation>
    <scope>NUCLEOTIDE SEQUENCE</scope>
    <source>
        <strain evidence="2">Rice</strain>
        <tissue evidence="2">Whole body</tissue>
    </source>
</reference>
<evidence type="ECO:0000256" key="1">
    <source>
        <dbReference type="SAM" id="MobiDB-lite"/>
    </source>
</evidence>
<accession>A0A2H1WA77</accession>
<dbReference type="AlphaFoldDB" id="A0A2H1WA77"/>
<proteinExistence type="predicted"/>
<feature type="region of interest" description="Disordered" evidence="1">
    <location>
        <begin position="38"/>
        <end position="79"/>
    </location>
</feature>
<dbReference type="EMBL" id="ODYU01007297">
    <property type="protein sequence ID" value="SOQ49953.1"/>
    <property type="molecule type" value="Genomic_DNA"/>
</dbReference>
<name>A0A2H1WA77_SPOFR</name>
<protein>
    <submittedName>
        <fullName evidence="2">SFRICE_005874</fullName>
    </submittedName>
</protein>
<organism evidence="2">
    <name type="scientific">Spodoptera frugiperda</name>
    <name type="common">Fall armyworm</name>
    <dbReference type="NCBI Taxonomy" id="7108"/>
    <lineage>
        <taxon>Eukaryota</taxon>
        <taxon>Metazoa</taxon>
        <taxon>Ecdysozoa</taxon>
        <taxon>Arthropoda</taxon>
        <taxon>Hexapoda</taxon>
        <taxon>Insecta</taxon>
        <taxon>Pterygota</taxon>
        <taxon>Neoptera</taxon>
        <taxon>Endopterygota</taxon>
        <taxon>Lepidoptera</taxon>
        <taxon>Glossata</taxon>
        <taxon>Ditrysia</taxon>
        <taxon>Noctuoidea</taxon>
        <taxon>Noctuidae</taxon>
        <taxon>Amphipyrinae</taxon>
        <taxon>Spodoptera</taxon>
    </lineage>
</organism>